<dbReference type="SUPFAM" id="SSF103473">
    <property type="entry name" value="MFS general substrate transporter"/>
    <property type="match status" value="1"/>
</dbReference>
<evidence type="ECO:0000256" key="4">
    <source>
        <dbReference type="ARBA" id="ARBA00022475"/>
    </source>
</evidence>
<dbReference type="InterPro" id="IPR020846">
    <property type="entry name" value="MFS_dom"/>
</dbReference>
<keyword evidence="7 8" id="KW-0472">Membrane</keyword>
<name>A0A6M8FBF8_9GAMM</name>
<evidence type="ECO:0000313" key="10">
    <source>
        <dbReference type="EMBL" id="QKE63523.1"/>
    </source>
</evidence>
<protein>
    <recommendedName>
        <fullName evidence="8">Bcr/CflA family efflux transporter</fullName>
    </recommendedName>
</protein>
<feature type="transmembrane region" description="Helical" evidence="8">
    <location>
        <begin position="47"/>
        <end position="65"/>
    </location>
</feature>
<feature type="transmembrane region" description="Helical" evidence="8">
    <location>
        <begin position="72"/>
        <end position="92"/>
    </location>
</feature>
<dbReference type="InterPro" id="IPR004812">
    <property type="entry name" value="Efflux_drug-R_Bcr/CmlA"/>
</dbReference>
<feature type="transmembrane region" description="Helical" evidence="8">
    <location>
        <begin position="249"/>
        <end position="268"/>
    </location>
</feature>
<dbReference type="PROSITE" id="PS50850">
    <property type="entry name" value="MFS"/>
    <property type="match status" value="1"/>
</dbReference>
<evidence type="ECO:0000256" key="6">
    <source>
        <dbReference type="ARBA" id="ARBA00022989"/>
    </source>
</evidence>
<reference evidence="10" key="1">
    <citation type="submission" date="2020-07" db="EMBL/GenBank/DDBJ databases">
        <title>Nitrate ammonifying Pseudomonas campi sp. nov. isolated from German agricultural grassland.</title>
        <authorList>
            <person name="Timsy T."/>
            <person name="Ulrich A."/>
            <person name="Spanner T."/>
            <person name="Foesel B."/>
            <person name="Kolb S."/>
            <person name="Horn M.A."/>
            <person name="Behrendt U."/>
        </authorList>
    </citation>
    <scope>NUCLEOTIDE SEQUENCE</scope>
    <source>
        <strain evidence="10">S1-A32-2</strain>
    </source>
</reference>
<comment type="caution">
    <text evidence="8">Lacks conserved residue(s) required for the propagation of feature annotation.</text>
</comment>
<dbReference type="PANTHER" id="PTHR43124:SF3">
    <property type="entry name" value="CHLORAMPHENICOL EFFLUX PUMP RV0191"/>
    <property type="match status" value="1"/>
</dbReference>
<organism evidence="10 11">
    <name type="scientific">Aquipseudomonas campi</name>
    <dbReference type="NCBI Taxonomy" id="2731681"/>
    <lineage>
        <taxon>Bacteria</taxon>
        <taxon>Pseudomonadati</taxon>
        <taxon>Pseudomonadota</taxon>
        <taxon>Gammaproteobacteria</taxon>
        <taxon>Pseudomonadales</taxon>
        <taxon>Pseudomonadaceae</taxon>
        <taxon>Aquipseudomonas</taxon>
    </lineage>
</organism>
<feature type="transmembrane region" description="Helical" evidence="8">
    <location>
        <begin position="131"/>
        <end position="153"/>
    </location>
</feature>
<evidence type="ECO:0000256" key="1">
    <source>
        <dbReference type="ARBA" id="ARBA00004651"/>
    </source>
</evidence>
<feature type="transmembrane region" description="Helical" evidence="8">
    <location>
        <begin position="210"/>
        <end position="229"/>
    </location>
</feature>
<feature type="domain" description="Major facilitator superfamily (MFS) profile" evidence="9">
    <location>
        <begin position="4"/>
        <end position="398"/>
    </location>
</feature>
<feature type="transmembrane region" description="Helical" evidence="8">
    <location>
        <begin position="340"/>
        <end position="363"/>
    </location>
</feature>
<keyword evidence="11" id="KW-1185">Reference proteome</keyword>
<dbReference type="AlphaFoldDB" id="A0A6M8FBF8"/>
<dbReference type="InterPro" id="IPR036259">
    <property type="entry name" value="MFS_trans_sf"/>
</dbReference>
<feature type="transmembrane region" description="Helical" evidence="8">
    <location>
        <begin position="280"/>
        <end position="299"/>
    </location>
</feature>
<comment type="subcellular location">
    <subcellularLocation>
        <location evidence="8">Cell inner membrane</location>
        <topology evidence="8">Multi-pass membrane protein</topology>
    </subcellularLocation>
    <subcellularLocation>
        <location evidence="1">Cell membrane</location>
        <topology evidence="1">Multi-pass membrane protein</topology>
    </subcellularLocation>
</comment>
<gene>
    <name evidence="10" type="ORF">HNE05_09175</name>
</gene>
<feature type="transmembrane region" description="Helical" evidence="8">
    <location>
        <begin position="159"/>
        <end position="181"/>
    </location>
</feature>
<dbReference type="KEGG" id="pcam:HNE05_09175"/>
<dbReference type="GO" id="GO:0042910">
    <property type="term" value="F:xenobiotic transmembrane transporter activity"/>
    <property type="evidence" value="ECO:0007669"/>
    <property type="project" value="InterPro"/>
</dbReference>
<evidence type="ECO:0000256" key="8">
    <source>
        <dbReference type="RuleBase" id="RU365088"/>
    </source>
</evidence>
<dbReference type="RefSeq" id="WP_173207167.1">
    <property type="nucleotide sequence ID" value="NZ_CP053697.2"/>
</dbReference>
<dbReference type="Proteomes" id="UP000501379">
    <property type="component" value="Chromosome"/>
</dbReference>
<dbReference type="InterPro" id="IPR011701">
    <property type="entry name" value="MFS"/>
</dbReference>
<feature type="transmembrane region" description="Helical" evidence="8">
    <location>
        <begin position="369"/>
        <end position="391"/>
    </location>
</feature>
<keyword evidence="5 8" id="KW-0812">Transmembrane</keyword>
<feature type="transmembrane region" description="Helical" evidence="8">
    <location>
        <begin position="305"/>
        <end position="328"/>
    </location>
</feature>
<dbReference type="NCBIfam" id="TIGR00710">
    <property type="entry name" value="efflux_Bcr_CflA"/>
    <property type="match status" value="1"/>
</dbReference>
<evidence type="ECO:0000259" key="9">
    <source>
        <dbReference type="PROSITE" id="PS50850"/>
    </source>
</evidence>
<evidence type="ECO:0000256" key="7">
    <source>
        <dbReference type="ARBA" id="ARBA00023136"/>
    </source>
</evidence>
<proteinExistence type="inferred from homology"/>
<dbReference type="EMBL" id="CP053697">
    <property type="protein sequence ID" value="QKE63523.1"/>
    <property type="molecule type" value="Genomic_DNA"/>
</dbReference>
<evidence type="ECO:0000256" key="2">
    <source>
        <dbReference type="ARBA" id="ARBA00006236"/>
    </source>
</evidence>
<feature type="transmembrane region" description="Helical" evidence="8">
    <location>
        <begin position="98"/>
        <end position="119"/>
    </location>
</feature>
<keyword evidence="6 8" id="KW-1133">Transmembrane helix</keyword>
<evidence type="ECO:0000256" key="3">
    <source>
        <dbReference type="ARBA" id="ARBA00022448"/>
    </source>
</evidence>
<keyword evidence="8" id="KW-0997">Cell inner membrane</keyword>
<dbReference type="InterPro" id="IPR050189">
    <property type="entry name" value="MFS_Efflux_Transporters"/>
</dbReference>
<keyword evidence="3 8" id="KW-0813">Transport</keyword>
<dbReference type="PANTHER" id="PTHR43124">
    <property type="entry name" value="PURINE EFFLUX PUMP PBUE"/>
    <property type="match status" value="1"/>
</dbReference>
<dbReference type="GO" id="GO:0005886">
    <property type="term" value="C:plasma membrane"/>
    <property type="evidence" value="ECO:0007669"/>
    <property type="project" value="UniProtKB-SubCell"/>
</dbReference>
<evidence type="ECO:0000256" key="5">
    <source>
        <dbReference type="ARBA" id="ARBA00022692"/>
    </source>
</evidence>
<keyword evidence="4" id="KW-1003">Cell membrane</keyword>
<accession>A0A6M8FBF8</accession>
<sequence length="411" mass="43851">MRNPYLFVVLVASLASLGQFAIATYLPAFAVIGSDLGATPAQVQQTLTAYLLPFALTIVWHGAISDAIGRRGFILLGLALFLLASLVCALAPTIEWLFAGRVVQGLSAGIGIVVGRAMVRDRFDGVQAQQQMALVAILFSLAPALAPLCGGWLLPVVGWRGIFAFLAAISALLLLGCWRHLGETLVQEKRQSLHPLALTRAFAELLRDGPFLLLCLANAGVNAAIYLYVLSAPRFVTEHLGLGAEDFAWLFLPLVGGLLLGSLASHWVAGRMTAAAGVGLGHLLMLLATLINIAVNLWLPVGLPWSILALPLFGLGLMLTQPGLQLLALDRFPARRGLAASGYITLQQLANALASAWLVPWLLGSPLHLALGMAALQYLGLLAFFLALYWLGRRPRTTGQRQADSAQPDRP</sequence>
<comment type="similarity">
    <text evidence="2 8">Belongs to the major facilitator superfamily. Bcr/CmlA family.</text>
</comment>
<evidence type="ECO:0000313" key="11">
    <source>
        <dbReference type="Proteomes" id="UP000501379"/>
    </source>
</evidence>
<dbReference type="GO" id="GO:1990961">
    <property type="term" value="P:xenobiotic detoxification by transmembrane export across the plasma membrane"/>
    <property type="evidence" value="ECO:0007669"/>
    <property type="project" value="InterPro"/>
</dbReference>
<dbReference type="Gene3D" id="1.20.1720.10">
    <property type="entry name" value="Multidrug resistance protein D"/>
    <property type="match status" value="1"/>
</dbReference>
<dbReference type="Pfam" id="PF07690">
    <property type="entry name" value="MFS_1"/>
    <property type="match status" value="1"/>
</dbReference>